<evidence type="ECO:0000313" key="3">
    <source>
        <dbReference type="Proteomes" id="UP000186914"/>
    </source>
</evidence>
<dbReference type="AlphaFoldDB" id="A0A1N7FIL9"/>
<accession>A0A1N7FIL9</accession>
<keyword evidence="1" id="KW-1133">Transmembrane helix</keyword>
<reference evidence="3" key="1">
    <citation type="submission" date="2017-01" db="EMBL/GenBank/DDBJ databases">
        <authorList>
            <person name="Varghese N."/>
            <person name="Submissions S."/>
        </authorList>
    </citation>
    <scope>NUCLEOTIDE SEQUENCE [LARGE SCALE GENOMIC DNA]</scope>
    <source>
        <strain evidence="3">CGMCC 1.7737</strain>
    </source>
</reference>
<gene>
    <name evidence="2" type="ORF">SAMN05421858_5092</name>
</gene>
<proteinExistence type="predicted"/>
<evidence type="ECO:0000256" key="1">
    <source>
        <dbReference type="SAM" id="Phobius"/>
    </source>
</evidence>
<keyword evidence="1" id="KW-0812">Transmembrane</keyword>
<feature type="transmembrane region" description="Helical" evidence="1">
    <location>
        <begin position="6"/>
        <end position="28"/>
    </location>
</feature>
<keyword evidence="3" id="KW-1185">Reference proteome</keyword>
<organism evidence="2 3">
    <name type="scientific">Haladaptatus litoreus</name>
    <dbReference type="NCBI Taxonomy" id="553468"/>
    <lineage>
        <taxon>Archaea</taxon>
        <taxon>Methanobacteriati</taxon>
        <taxon>Methanobacteriota</taxon>
        <taxon>Stenosarchaea group</taxon>
        <taxon>Halobacteria</taxon>
        <taxon>Halobacteriales</taxon>
        <taxon>Haladaptataceae</taxon>
        <taxon>Haladaptatus</taxon>
    </lineage>
</organism>
<sequence length="29" mass="2922">MSGLEIALVGLVLVAIGNIGVENIVGWLA</sequence>
<keyword evidence="1" id="KW-0472">Membrane</keyword>
<protein>
    <submittedName>
        <fullName evidence="2">Uncharacterized protein</fullName>
    </submittedName>
</protein>
<evidence type="ECO:0000313" key="2">
    <source>
        <dbReference type="EMBL" id="SIS00066.1"/>
    </source>
</evidence>
<name>A0A1N7FIL9_9EURY</name>
<dbReference type="EMBL" id="FTNO01000009">
    <property type="protein sequence ID" value="SIS00066.1"/>
    <property type="molecule type" value="Genomic_DNA"/>
</dbReference>
<dbReference type="Proteomes" id="UP000186914">
    <property type="component" value="Unassembled WGS sequence"/>
</dbReference>